<dbReference type="GO" id="GO:0051225">
    <property type="term" value="P:spindle assembly"/>
    <property type="evidence" value="ECO:0007669"/>
    <property type="project" value="TreeGrafter"/>
</dbReference>
<dbReference type="GO" id="GO:0051011">
    <property type="term" value="F:microtubule minus-end binding"/>
    <property type="evidence" value="ECO:0007669"/>
    <property type="project" value="TreeGrafter"/>
</dbReference>
<dbReference type="GO" id="GO:0005816">
    <property type="term" value="C:spindle pole body"/>
    <property type="evidence" value="ECO:0007669"/>
    <property type="project" value="UniProtKB-ARBA"/>
</dbReference>
<dbReference type="AlphaFoldDB" id="A0A5C3KZC0"/>
<evidence type="ECO:0000256" key="2">
    <source>
        <dbReference type="ARBA" id="ARBA00010337"/>
    </source>
</evidence>
<dbReference type="GO" id="GO:0000278">
    <property type="term" value="P:mitotic cell cycle"/>
    <property type="evidence" value="ECO:0007669"/>
    <property type="project" value="TreeGrafter"/>
</dbReference>
<evidence type="ECO:0000313" key="10">
    <source>
        <dbReference type="Proteomes" id="UP000307440"/>
    </source>
</evidence>
<dbReference type="Proteomes" id="UP000307440">
    <property type="component" value="Unassembled WGS sequence"/>
</dbReference>
<evidence type="ECO:0000259" key="7">
    <source>
        <dbReference type="Pfam" id="PF04130"/>
    </source>
</evidence>
<dbReference type="InterPro" id="IPR040457">
    <property type="entry name" value="GCP_C"/>
</dbReference>
<dbReference type="Pfam" id="PF04130">
    <property type="entry name" value="GCP_C_terminal"/>
    <property type="match status" value="1"/>
</dbReference>
<feature type="compositionally biased region" description="Acidic residues" evidence="6">
    <location>
        <begin position="255"/>
        <end position="264"/>
    </location>
</feature>
<feature type="region of interest" description="Disordered" evidence="6">
    <location>
        <begin position="1056"/>
        <end position="1075"/>
    </location>
</feature>
<feature type="compositionally biased region" description="Low complexity" evidence="6">
    <location>
        <begin position="1"/>
        <end position="10"/>
    </location>
</feature>
<keyword evidence="4" id="KW-0493">Microtubule</keyword>
<evidence type="ECO:0000256" key="1">
    <source>
        <dbReference type="ARBA" id="ARBA00004245"/>
    </source>
</evidence>
<dbReference type="Gene3D" id="1.20.120.1900">
    <property type="entry name" value="Gamma-tubulin complex, C-terminal domain"/>
    <property type="match status" value="1"/>
</dbReference>
<dbReference type="GO" id="GO:0031122">
    <property type="term" value="P:cytoplasmic microtubule organization"/>
    <property type="evidence" value="ECO:0007669"/>
    <property type="project" value="TreeGrafter"/>
</dbReference>
<reference evidence="9 10" key="1">
    <citation type="journal article" date="2019" name="Nat. Ecol. Evol.">
        <title>Megaphylogeny resolves global patterns of mushroom evolution.</title>
        <authorList>
            <person name="Varga T."/>
            <person name="Krizsan K."/>
            <person name="Foldi C."/>
            <person name="Dima B."/>
            <person name="Sanchez-Garcia M."/>
            <person name="Sanchez-Ramirez S."/>
            <person name="Szollosi G.J."/>
            <person name="Szarkandi J.G."/>
            <person name="Papp V."/>
            <person name="Albert L."/>
            <person name="Andreopoulos W."/>
            <person name="Angelini C."/>
            <person name="Antonin V."/>
            <person name="Barry K.W."/>
            <person name="Bougher N.L."/>
            <person name="Buchanan P."/>
            <person name="Buyck B."/>
            <person name="Bense V."/>
            <person name="Catcheside P."/>
            <person name="Chovatia M."/>
            <person name="Cooper J."/>
            <person name="Damon W."/>
            <person name="Desjardin D."/>
            <person name="Finy P."/>
            <person name="Geml J."/>
            <person name="Haridas S."/>
            <person name="Hughes K."/>
            <person name="Justo A."/>
            <person name="Karasinski D."/>
            <person name="Kautmanova I."/>
            <person name="Kiss B."/>
            <person name="Kocsube S."/>
            <person name="Kotiranta H."/>
            <person name="LaButti K.M."/>
            <person name="Lechner B.E."/>
            <person name="Liimatainen K."/>
            <person name="Lipzen A."/>
            <person name="Lukacs Z."/>
            <person name="Mihaltcheva S."/>
            <person name="Morgado L.N."/>
            <person name="Niskanen T."/>
            <person name="Noordeloos M.E."/>
            <person name="Ohm R.A."/>
            <person name="Ortiz-Santana B."/>
            <person name="Ovrebo C."/>
            <person name="Racz N."/>
            <person name="Riley R."/>
            <person name="Savchenko A."/>
            <person name="Shiryaev A."/>
            <person name="Soop K."/>
            <person name="Spirin V."/>
            <person name="Szebenyi C."/>
            <person name="Tomsovsky M."/>
            <person name="Tulloss R.E."/>
            <person name="Uehling J."/>
            <person name="Grigoriev I.V."/>
            <person name="Vagvolgyi C."/>
            <person name="Papp T."/>
            <person name="Martin F.M."/>
            <person name="Miettinen O."/>
            <person name="Hibbett D.S."/>
            <person name="Nagy L.G."/>
        </authorList>
    </citation>
    <scope>NUCLEOTIDE SEQUENCE [LARGE SCALE GENOMIC DNA]</scope>
    <source>
        <strain evidence="9 10">CBS 121175</strain>
    </source>
</reference>
<comment type="subcellular location">
    <subcellularLocation>
        <location evidence="1">Cytoplasm</location>
        <location evidence="1">Cytoskeleton</location>
    </subcellularLocation>
</comment>
<dbReference type="InterPro" id="IPR042241">
    <property type="entry name" value="GCP_C_sf"/>
</dbReference>
<keyword evidence="3" id="KW-0963">Cytoplasm</keyword>
<dbReference type="GO" id="GO:0043015">
    <property type="term" value="F:gamma-tubulin binding"/>
    <property type="evidence" value="ECO:0007669"/>
    <property type="project" value="InterPro"/>
</dbReference>
<feature type="domain" description="Gamma tubulin complex component protein N-terminal" evidence="8">
    <location>
        <begin position="364"/>
        <end position="713"/>
    </location>
</feature>
<proteinExistence type="inferred from homology"/>
<feature type="region of interest" description="Disordered" evidence="6">
    <location>
        <begin position="1"/>
        <end position="69"/>
    </location>
</feature>
<accession>A0A5C3KZC0</accession>
<dbReference type="GO" id="GO:0007020">
    <property type="term" value="P:microtubule nucleation"/>
    <property type="evidence" value="ECO:0007669"/>
    <property type="project" value="InterPro"/>
</dbReference>
<dbReference type="OrthoDB" id="66546at2759"/>
<organism evidence="9 10">
    <name type="scientific">Coprinopsis marcescibilis</name>
    <name type="common">Agaric fungus</name>
    <name type="synonym">Psathyrella marcescibilis</name>
    <dbReference type="NCBI Taxonomy" id="230819"/>
    <lineage>
        <taxon>Eukaryota</taxon>
        <taxon>Fungi</taxon>
        <taxon>Dikarya</taxon>
        <taxon>Basidiomycota</taxon>
        <taxon>Agaricomycotina</taxon>
        <taxon>Agaricomycetes</taxon>
        <taxon>Agaricomycetidae</taxon>
        <taxon>Agaricales</taxon>
        <taxon>Agaricineae</taxon>
        <taxon>Psathyrellaceae</taxon>
        <taxon>Coprinopsis</taxon>
    </lineage>
</organism>
<dbReference type="GO" id="GO:0051321">
    <property type="term" value="P:meiotic cell cycle"/>
    <property type="evidence" value="ECO:0007669"/>
    <property type="project" value="TreeGrafter"/>
</dbReference>
<evidence type="ECO:0000313" key="9">
    <source>
        <dbReference type="EMBL" id="TFK25989.1"/>
    </source>
</evidence>
<evidence type="ECO:0000256" key="5">
    <source>
        <dbReference type="ARBA" id="ARBA00023212"/>
    </source>
</evidence>
<protein>
    <recommendedName>
        <fullName evidence="11">Spindle pole body component</fullName>
    </recommendedName>
</protein>
<comment type="similarity">
    <text evidence="2">Belongs to the TUBGCP family.</text>
</comment>
<feature type="region of interest" description="Disordered" evidence="6">
    <location>
        <begin position="246"/>
        <end position="293"/>
    </location>
</feature>
<dbReference type="PANTHER" id="PTHR19302:SF33">
    <property type="entry name" value="GAMMA-TUBULIN COMPLEX COMPONENT 5"/>
    <property type="match status" value="1"/>
</dbReference>
<feature type="compositionally biased region" description="Low complexity" evidence="6">
    <location>
        <begin position="19"/>
        <end position="35"/>
    </location>
</feature>
<dbReference type="InterPro" id="IPR007259">
    <property type="entry name" value="GCP"/>
</dbReference>
<gene>
    <name evidence="9" type="ORF">FA15DRAFT_693484</name>
</gene>
<evidence type="ECO:0000256" key="6">
    <source>
        <dbReference type="SAM" id="MobiDB-lite"/>
    </source>
</evidence>
<keyword evidence="5" id="KW-0206">Cytoskeleton</keyword>
<evidence type="ECO:0000256" key="4">
    <source>
        <dbReference type="ARBA" id="ARBA00022701"/>
    </source>
</evidence>
<dbReference type="PANTHER" id="PTHR19302">
    <property type="entry name" value="GAMMA TUBULIN COMPLEX PROTEIN"/>
    <property type="match status" value="1"/>
</dbReference>
<evidence type="ECO:0000259" key="8">
    <source>
        <dbReference type="Pfam" id="PF17681"/>
    </source>
</evidence>
<dbReference type="GO" id="GO:0000922">
    <property type="term" value="C:spindle pole"/>
    <property type="evidence" value="ECO:0007669"/>
    <property type="project" value="InterPro"/>
</dbReference>
<feature type="compositionally biased region" description="Acidic residues" evidence="6">
    <location>
        <begin position="1056"/>
        <end position="1065"/>
    </location>
</feature>
<name>A0A5C3KZC0_COPMA</name>
<feature type="domain" description="Gamma tubulin complex component C-terminal" evidence="7">
    <location>
        <begin position="775"/>
        <end position="1038"/>
    </location>
</feature>
<evidence type="ECO:0000256" key="3">
    <source>
        <dbReference type="ARBA" id="ARBA00022490"/>
    </source>
</evidence>
<dbReference type="STRING" id="230819.A0A5C3KZC0"/>
<dbReference type="InterPro" id="IPR041470">
    <property type="entry name" value="GCP_N"/>
</dbReference>
<feature type="compositionally biased region" description="Low complexity" evidence="6">
    <location>
        <begin position="44"/>
        <end position="59"/>
    </location>
</feature>
<evidence type="ECO:0008006" key="11">
    <source>
        <dbReference type="Google" id="ProtNLM"/>
    </source>
</evidence>
<sequence>MNPSSSSKSSTQTPTQRAPLSRPGSSLSRPSSRYSNVRPGSTLSAPRPASSASHRPQSRLSQRPQSRNSRLRILPHCRALVSQIAGVQDPESDEFQEDVENVVRRLETTTMNKASASVDMSVIDAAISGHSLKARVNLNEAVSQGLQNCYEKLKAHIEDQETDLDATITRNRIPDHLQLLIALSQPSSAASSAYAELYLENIRCPPPATPPLTWADILAEDPFEGEHWEGVLDPIVVKDDWDSTPSLSPLGSDDLTLDDDDSFLSDEHPDNQSSETQDSFPPLQPKPSAPPYTLDHEQLYDALQSRQYWRKEWHSDFDTSRGLDLGDPSTFGPAIEQATAKTRTEELAHGMIADEKYINEEDMVREVLMALQGRQSVVYVWDNEKIRLETPAPRLRHLSLKAQESILDSLGRIATTLQHLRKFVAQVFSQSANRISTTYSSTESPKLSPQPQFPSTKTGEAFADAIDSEIRKFEAWCAAREEAMFRAGLGLLEEPLVVSLLNTEKSIQAEFDNSFEVLLEIVRDVFGYGAATEDSGPPRFSHRRLRSPASLATCFLDTLFSRLQEHTERNATVTGGTLLRVFIHSSEPIWTMIGKWLRNGMNVTPGGFGQSSVSELEEEFFIEHSGVGIGMANMDLLDPDFWKDGYSLRELDDDATFFSGRKQSVVPRFLQHVAGLALGTGKAIGLVRALGLTPSAHGFATWPSFADLVNSHSSFTPGEGGGVKEVKLDPVELFSVSVDSLSKIIYDQLHGPCEETGAFLVKLLVEDCELWKYVNAIEDLFLMRKGDALSHFLDVIFTKMDANQSWGDLHFLNTAFSDVVRANLAAGTPEWIQLPLVRFAYRGPRDKDKSVNSTVRAIDGLSLEYAVPFPLTYIFRPEIIQVYREIFGFLLQIHRAKHVLERILVREEKEARNQTLRGEMKVFYAMRSRLSWFINTLLNFLTTYVLHVQILKFHEVLAAAKSLDEMIDRHDEHLDRIQGRCLLKTNASALHRAIISILDICIHFTEVFTTFSGDATATLDVSRQSITLKHRSRRQRRQQRNVIGFSHSLSFADMSSDEDEDEEVDPANAQGPGHTSVSYFASNDSMVDDGDFFKRVEKISVEVDGLVRFIRRGVESLAGGSTEAAPTFGVLAFALEDWDL</sequence>
<dbReference type="EMBL" id="ML210180">
    <property type="protein sequence ID" value="TFK25989.1"/>
    <property type="molecule type" value="Genomic_DNA"/>
</dbReference>
<dbReference type="GO" id="GO:0000930">
    <property type="term" value="C:gamma-tubulin complex"/>
    <property type="evidence" value="ECO:0007669"/>
    <property type="project" value="TreeGrafter"/>
</dbReference>
<keyword evidence="10" id="KW-1185">Reference proteome</keyword>
<dbReference type="GO" id="GO:0005874">
    <property type="term" value="C:microtubule"/>
    <property type="evidence" value="ECO:0007669"/>
    <property type="project" value="UniProtKB-KW"/>
</dbReference>
<dbReference type="Pfam" id="PF17681">
    <property type="entry name" value="GCP_N_terminal"/>
    <property type="match status" value="1"/>
</dbReference>